<keyword evidence="3 7" id="KW-0812">Transmembrane</keyword>
<feature type="transmembrane region" description="Helical" evidence="7">
    <location>
        <begin position="153"/>
        <end position="173"/>
    </location>
</feature>
<comment type="subcellular location">
    <subcellularLocation>
        <location evidence="1">Cell membrane</location>
        <topology evidence="1">Multi-pass membrane protein</topology>
    </subcellularLocation>
</comment>
<proteinExistence type="predicted"/>
<name>A0ABV0GGY7_9BURK</name>
<dbReference type="InterPro" id="IPR000326">
    <property type="entry name" value="PAP2/HPO"/>
</dbReference>
<dbReference type="Pfam" id="PF01569">
    <property type="entry name" value="PAP2"/>
    <property type="match status" value="1"/>
</dbReference>
<evidence type="ECO:0000256" key="4">
    <source>
        <dbReference type="ARBA" id="ARBA00022801"/>
    </source>
</evidence>
<evidence type="ECO:0000259" key="8">
    <source>
        <dbReference type="SMART" id="SM00014"/>
    </source>
</evidence>
<keyword evidence="2" id="KW-1003">Cell membrane</keyword>
<evidence type="ECO:0000256" key="7">
    <source>
        <dbReference type="SAM" id="Phobius"/>
    </source>
</evidence>
<evidence type="ECO:0000256" key="1">
    <source>
        <dbReference type="ARBA" id="ARBA00004651"/>
    </source>
</evidence>
<organism evidence="9 10">
    <name type="scientific">Roseateles flavus</name>
    <dbReference type="NCBI Taxonomy" id="3149041"/>
    <lineage>
        <taxon>Bacteria</taxon>
        <taxon>Pseudomonadati</taxon>
        <taxon>Pseudomonadota</taxon>
        <taxon>Betaproteobacteria</taxon>
        <taxon>Burkholderiales</taxon>
        <taxon>Sphaerotilaceae</taxon>
        <taxon>Roseateles</taxon>
    </lineage>
</organism>
<evidence type="ECO:0000256" key="5">
    <source>
        <dbReference type="ARBA" id="ARBA00022989"/>
    </source>
</evidence>
<feature type="transmembrane region" description="Helical" evidence="7">
    <location>
        <begin position="179"/>
        <end position="197"/>
    </location>
</feature>
<dbReference type="RefSeq" id="WP_347611288.1">
    <property type="nucleotide sequence ID" value="NZ_JBDPZC010000007.1"/>
</dbReference>
<evidence type="ECO:0000256" key="6">
    <source>
        <dbReference type="ARBA" id="ARBA00023136"/>
    </source>
</evidence>
<evidence type="ECO:0000313" key="9">
    <source>
        <dbReference type="EMBL" id="MEO3714209.1"/>
    </source>
</evidence>
<keyword evidence="10" id="KW-1185">Reference proteome</keyword>
<dbReference type="PANTHER" id="PTHR14969">
    <property type="entry name" value="SPHINGOSINE-1-PHOSPHATE PHOSPHOHYDROLASE"/>
    <property type="match status" value="1"/>
</dbReference>
<evidence type="ECO:0000256" key="3">
    <source>
        <dbReference type="ARBA" id="ARBA00022692"/>
    </source>
</evidence>
<dbReference type="Gene3D" id="1.20.144.10">
    <property type="entry name" value="Phosphatidic acid phosphatase type 2/haloperoxidase"/>
    <property type="match status" value="1"/>
</dbReference>
<gene>
    <name evidence="9" type="ORF">ABDJ40_15695</name>
</gene>
<feature type="transmembrane region" description="Helical" evidence="7">
    <location>
        <begin position="84"/>
        <end position="103"/>
    </location>
</feature>
<dbReference type="EMBL" id="JBDPZC010000007">
    <property type="protein sequence ID" value="MEO3714209.1"/>
    <property type="molecule type" value="Genomic_DNA"/>
</dbReference>
<dbReference type="SUPFAM" id="SSF48317">
    <property type="entry name" value="Acid phosphatase/Vanadium-dependent haloperoxidase"/>
    <property type="match status" value="1"/>
</dbReference>
<dbReference type="SMART" id="SM00014">
    <property type="entry name" value="acidPPc"/>
    <property type="match status" value="1"/>
</dbReference>
<dbReference type="InterPro" id="IPR036938">
    <property type="entry name" value="PAP2/HPO_sf"/>
</dbReference>
<feature type="domain" description="Phosphatidic acid phosphatase type 2/haloperoxidase" evidence="8">
    <location>
        <begin position="84"/>
        <end position="194"/>
    </location>
</feature>
<reference evidence="9 10" key="1">
    <citation type="submission" date="2024-05" db="EMBL/GenBank/DDBJ databases">
        <title>Roseateles sp. 2.12 16S ribosomal RNA gene Genome sequencing and assembly.</title>
        <authorList>
            <person name="Woo H."/>
        </authorList>
    </citation>
    <scope>NUCLEOTIDE SEQUENCE [LARGE SCALE GENOMIC DNA]</scope>
    <source>
        <strain evidence="9 10">2.12</strain>
    </source>
</reference>
<keyword evidence="4" id="KW-0378">Hydrolase</keyword>
<feature type="transmembrane region" description="Helical" evidence="7">
    <location>
        <begin position="52"/>
        <end position="78"/>
    </location>
</feature>
<protein>
    <submittedName>
        <fullName evidence="9">Phosphatase PAP2 family protein</fullName>
    </submittedName>
</protein>
<evidence type="ECO:0000313" key="10">
    <source>
        <dbReference type="Proteomes" id="UP001462640"/>
    </source>
</evidence>
<accession>A0ABV0GGY7</accession>
<comment type="caution">
    <text evidence="9">The sequence shown here is derived from an EMBL/GenBank/DDBJ whole genome shotgun (WGS) entry which is preliminary data.</text>
</comment>
<sequence>MDSEVLPARKRSAPSLRDALAAWAARSPALALSRRCELVCLRGLHGRARHPVLLRLMVLASRAGNGPLWGLLIALQAWPGGRPWLALALGAMGALHVLLVKGLKAAFARARPCERCEGVQALEARLDRHSFPSGHTLHALAFSLVLSAQDPRWGWLLWPLSLAIALSRMVLGLHYPSDVLAACLLGLMGGSLCLLLLRQFGV</sequence>
<dbReference type="Proteomes" id="UP001462640">
    <property type="component" value="Unassembled WGS sequence"/>
</dbReference>
<keyword evidence="6 7" id="KW-0472">Membrane</keyword>
<keyword evidence="5 7" id="KW-1133">Transmembrane helix</keyword>
<evidence type="ECO:0000256" key="2">
    <source>
        <dbReference type="ARBA" id="ARBA00022475"/>
    </source>
</evidence>
<dbReference type="PANTHER" id="PTHR14969:SF62">
    <property type="entry name" value="DECAPRENYLPHOSPHORYL-5-PHOSPHORIBOSE PHOSPHATASE RV3807C-RELATED"/>
    <property type="match status" value="1"/>
</dbReference>